<comment type="similarity">
    <text evidence="3 15">Belongs to the peptidase S11 family.</text>
</comment>
<proteinExistence type="inferred from homology"/>
<evidence type="ECO:0000256" key="6">
    <source>
        <dbReference type="ARBA" id="ARBA00022670"/>
    </source>
</evidence>
<dbReference type="InterPro" id="IPR037167">
    <property type="entry name" value="Peptidase_S11_C_sf"/>
</dbReference>
<dbReference type="SUPFAM" id="SSF56601">
    <property type="entry name" value="beta-lactamase/transpeptidase-like"/>
    <property type="match status" value="1"/>
</dbReference>
<dbReference type="EMBL" id="SMAL01000004">
    <property type="protein sequence ID" value="TCT15017.1"/>
    <property type="molecule type" value="Genomic_DNA"/>
</dbReference>
<protein>
    <recommendedName>
        <fullName evidence="4">serine-type D-Ala-D-Ala carboxypeptidase</fullName>
        <ecNumber evidence="4">3.4.16.4</ecNumber>
    </recommendedName>
</protein>
<accession>A0A4R3MKC7</accession>
<feature type="binding site" evidence="14">
    <location>
        <position position="233"/>
    </location>
    <ligand>
        <name>substrate</name>
    </ligand>
</feature>
<name>A0A4R3MKC7_9FIRM</name>
<dbReference type="UniPathway" id="UPA00219"/>
<keyword evidence="8" id="KW-0378">Hydrolase</keyword>
<evidence type="ECO:0000256" key="12">
    <source>
        <dbReference type="ARBA" id="ARBA00034000"/>
    </source>
</evidence>
<keyword evidence="11" id="KW-0961">Cell wall biogenesis/degradation</keyword>
<keyword evidence="10" id="KW-0573">Peptidoglycan synthesis</keyword>
<feature type="active site" description="Acyl-ester intermediate" evidence="13">
    <location>
        <position position="63"/>
    </location>
</feature>
<dbReference type="Proteomes" id="UP000294902">
    <property type="component" value="Unassembled WGS sequence"/>
</dbReference>
<comment type="caution">
    <text evidence="17">The sequence shown here is derived from an EMBL/GenBank/DDBJ whole genome shotgun (WGS) entry which is preliminary data.</text>
</comment>
<reference evidence="17 18" key="1">
    <citation type="submission" date="2019-03" db="EMBL/GenBank/DDBJ databases">
        <title>Genomic Encyclopedia of Type Strains, Phase IV (KMG-IV): sequencing the most valuable type-strain genomes for metagenomic binning, comparative biology and taxonomic classification.</title>
        <authorList>
            <person name="Goeker M."/>
        </authorList>
    </citation>
    <scope>NUCLEOTIDE SEQUENCE [LARGE SCALE GENOMIC DNA]</scope>
    <source>
        <strain evidence="17 18">DSM 24629</strain>
    </source>
</reference>
<comment type="pathway">
    <text evidence="2">Cell wall biogenesis; peptidoglycan biosynthesis.</text>
</comment>
<dbReference type="PANTHER" id="PTHR21581:SF6">
    <property type="entry name" value="TRAFFICKING PROTEIN PARTICLE COMPLEX SUBUNIT 12"/>
    <property type="match status" value="1"/>
</dbReference>
<evidence type="ECO:0000256" key="8">
    <source>
        <dbReference type="ARBA" id="ARBA00022801"/>
    </source>
</evidence>
<dbReference type="InterPro" id="IPR018044">
    <property type="entry name" value="Peptidase_S11"/>
</dbReference>
<dbReference type="GO" id="GO:0071555">
    <property type="term" value="P:cell wall organization"/>
    <property type="evidence" value="ECO:0007669"/>
    <property type="project" value="UniProtKB-KW"/>
</dbReference>
<dbReference type="GO" id="GO:0009252">
    <property type="term" value="P:peptidoglycan biosynthetic process"/>
    <property type="evidence" value="ECO:0007669"/>
    <property type="project" value="UniProtKB-UniPathway"/>
</dbReference>
<dbReference type="InterPro" id="IPR015956">
    <property type="entry name" value="Peniciliin-bd_prot_C_sf"/>
</dbReference>
<evidence type="ECO:0000256" key="10">
    <source>
        <dbReference type="ARBA" id="ARBA00022984"/>
    </source>
</evidence>
<dbReference type="InterPro" id="IPR012338">
    <property type="entry name" value="Beta-lactam/transpept-like"/>
</dbReference>
<evidence type="ECO:0000259" key="16">
    <source>
        <dbReference type="SMART" id="SM00936"/>
    </source>
</evidence>
<comment type="catalytic activity">
    <reaction evidence="12">
        <text>Preferential cleavage: (Ac)2-L-Lys-D-Ala-|-D-Ala. Also transpeptidation of peptidyl-alanyl moieties that are N-acyl substituents of D-alanine.</text>
        <dbReference type="EC" id="3.4.16.4"/>
    </reaction>
</comment>
<evidence type="ECO:0000256" key="9">
    <source>
        <dbReference type="ARBA" id="ARBA00022960"/>
    </source>
</evidence>
<evidence type="ECO:0000256" key="3">
    <source>
        <dbReference type="ARBA" id="ARBA00007164"/>
    </source>
</evidence>
<evidence type="ECO:0000256" key="11">
    <source>
        <dbReference type="ARBA" id="ARBA00023316"/>
    </source>
</evidence>
<dbReference type="EC" id="3.4.16.4" evidence="4"/>
<comment type="function">
    <text evidence="1">Removes C-terminal D-alanyl residues from sugar-peptide cell wall precursors.</text>
</comment>
<dbReference type="InterPro" id="IPR001967">
    <property type="entry name" value="Peptidase_S11_N"/>
</dbReference>
<dbReference type="OrthoDB" id="9791132at2"/>
<evidence type="ECO:0000256" key="4">
    <source>
        <dbReference type="ARBA" id="ARBA00012448"/>
    </source>
</evidence>
<evidence type="ECO:0000256" key="13">
    <source>
        <dbReference type="PIRSR" id="PIRSR618044-1"/>
    </source>
</evidence>
<dbReference type="GO" id="GO:0009002">
    <property type="term" value="F:serine-type D-Ala-D-Ala carboxypeptidase activity"/>
    <property type="evidence" value="ECO:0007669"/>
    <property type="project" value="UniProtKB-EC"/>
</dbReference>
<dbReference type="Pfam" id="PF00768">
    <property type="entry name" value="Peptidase_S11"/>
    <property type="match status" value="1"/>
</dbReference>
<evidence type="ECO:0000256" key="2">
    <source>
        <dbReference type="ARBA" id="ARBA00004752"/>
    </source>
</evidence>
<dbReference type="PANTHER" id="PTHR21581">
    <property type="entry name" value="D-ALANYL-D-ALANINE CARBOXYPEPTIDASE"/>
    <property type="match status" value="1"/>
</dbReference>
<evidence type="ECO:0000256" key="7">
    <source>
        <dbReference type="ARBA" id="ARBA00022729"/>
    </source>
</evidence>
<evidence type="ECO:0000256" key="15">
    <source>
        <dbReference type="RuleBase" id="RU004016"/>
    </source>
</evidence>
<dbReference type="AlphaFoldDB" id="A0A4R3MKC7"/>
<feature type="domain" description="Peptidase S11 D-Ala-D-Ala carboxypeptidase A C-terminal" evidence="16">
    <location>
        <begin position="280"/>
        <end position="374"/>
    </location>
</feature>
<dbReference type="Pfam" id="PF07943">
    <property type="entry name" value="PBP5_C"/>
    <property type="match status" value="1"/>
</dbReference>
<keyword evidence="5 17" id="KW-0121">Carboxypeptidase</keyword>
<evidence type="ECO:0000256" key="5">
    <source>
        <dbReference type="ARBA" id="ARBA00022645"/>
    </source>
</evidence>
<keyword evidence="18" id="KW-1185">Reference proteome</keyword>
<sequence length="390" mass="43067">MKRIITLLITVILTFSAVDPGIIFAQESKDSLEIQSKSAVLMEPTSGKVIYEKNAHEKLRPASVTKIMTLLLIFEALDNGTIKLEDEVVVSEHAASMGGSQVYLEPGEIQTVHDMIKCIAIASANDASVAMAEHIAGSELSFVNAMNNKAKELGMVNTNFMNSNGLDHDEHLTTAYDIALMSQELITKYPQIFEYTTIWQDSIIHRTKRGEEEFGLTSTNKLIKWYNGATGLKTGSTSQALYCLSGTAERNGMQLIGVVMAAPDYKTRFDEVMKLLDYGFANVSVYEDKLKGNILQVVPVKRGKINTVEAIVKDNFSYVLGKEDSANEITKDIIIPESIQAPIQKGQVIGEVVYKLAGQEIGKIEIVAKDEVEETTFGFSFSKVLRMLFK</sequence>
<dbReference type="Gene3D" id="3.40.710.10">
    <property type="entry name" value="DD-peptidase/beta-lactamase superfamily"/>
    <property type="match status" value="1"/>
</dbReference>
<evidence type="ECO:0000256" key="1">
    <source>
        <dbReference type="ARBA" id="ARBA00003217"/>
    </source>
</evidence>
<evidence type="ECO:0000313" key="18">
    <source>
        <dbReference type="Proteomes" id="UP000294902"/>
    </source>
</evidence>
<organism evidence="17 18">
    <name type="scientific">Natranaerovirga pectinivora</name>
    <dbReference type="NCBI Taxonomy" id="682400"/>
    <lineage>
        <taxon>Bacteria</taxon>
        <taxon>Bacillati</taxon>
        <taxon>Bacillota</taxon>
        <taxon>Clostridia</taxon>
        <taxon>Lachnospirales</taxon>
        <taxon>Natranaerovirgaceae</taxon>
        <taxon>Natranaerovirga</taxon>
    </lineage>
</organism>
<feature type="active site" evidence="13">
    <location>
        <position position="123"/>
    </location>
</feature>
<gene>
    <name evidence="17" type="ORF">EDC18_104167</name>
</gene>
<dbReference type="InterPro" id="IPR012907">
    <property type="entry name" value="Peptidase_S11_C"/>
</dbReference>
<keyword evidence="6" id="KW-0645">Protease</keyword>
<dbReference type="GO" id="GO:0006508">
    <property type="term" value="P:proteolysis"/>
    <property type="evidence" value="ECO:0007669"/>
    <property type="project" value="UniProtKB-KW"/>
</dbReference>
<dbReference type="SUPFAM" id="SSF69189">
    <property type="entry name" value="Penicillin-binding protein associated domain"/>
    <property type="match status" value="1"/>
</dbReference>
<evidence type="ECO:0000256" key="14">
    <source>
        <dbReference type="PIRSR" id="PIRSR618044-2"/>
    </source>
</evidence>
<keyword evidence="7" id="KW-0732">Signal</keyword>
<dbReference type="SMART" id="SM00936">
    <property type="entry name" value="PBP5_C"/>
    <property type="match status" value="1"/>
</dbReference>
<feature type="active site" description="Proton acceptor" evidence="13">
    <location>
        <position position="66"/>
    </location>
</feature>
<dbReference type="RefSeq" id="WP_132251926.1">
    <property type="nucleotide sequence ID" value="NZ_SMAL01000004.1"/>
</dbReference>
<dbReference type="GO" id="GO:0008360">
    <property type="term" value="P:regulation of cell shape"/>
    <property type="evidence" value="ECO:0007669"/>
    <property type="project" value="UniProtKB-KW"/>
</dbReference>
<evidence type="ECO:0000313" key="17">
    <source>
        <dbReference type="EMBL" id="TCT15017.1"/>
    </source>
</evidence>
<keyword evidence="9" id="KW-0133">Cell shape</keyword>
<dbReference type="PRINTS" id="PR00725">
    <property type="entry name" value="DADACBPTASE1"/>
</dbReference>
<dbReference type="Gene3D" id="2.60.410.10">
    <property type="entry name" value="D-Ala-D-Ala carboxypeptidase, C-terminal domain"/>
    <property type="match status" value="1"/>
</dbReference>